<dbReference type="AlphaFoldDB" id="W1NFE1"/>
<keyword evidence="2" id="KW-1185">Reference proteome</keyword>
<dbReference type="HOGENOM" id="CLU_1847787_0_0_1"/>
<dbReference type="Proteomes" id="UP000017836">
    <property type="component" value="Unassembled WGS sequence"/>
</dbReference>
<accession>W1NFE1</accession>
<dbReference type="Gramene" id="ERM94158">
    <property type="protein sequence ID" value="ERM94158"/>
    <property type="gene ID" value="AMTR_s00010p00170270"/>
</dbReference>
<gene>
    <name evidence="1" type="ORF">AMTR_s00010p00170270</name>
</gene>
<dbReference type="eggNOG" id="ENOG502RXK1">
    <property type="taxonomic scope" value="Eukaryota"/>
</dbReference>
<dbReference type="KEGG" id="atr:18422041"/>
<dbReference type="PANTHER" id="PTHR33544:SF15">
    <property type="entry name" value="OS06G0256800 PROTEIN"/>
    <property type="match status" value="1"/>
</dbReference>
<dbReference type="InterPro" id="IPR040344">
    <property type="entry name" value="At3g17950-like"/>
</dbReference>
<reference evidence="2" key="1">
    <citation type="journal article" date="2013" name="Science">
        <title>The Amborella genome and the evolution of flowering plants.</title>
        <authorList>
            <consortium name="Amborella Genome Project"/>
        </authorList>
    </citation>
    <scope>NUCLEOTIDE SEQUENCE [LARGE SCALE GENOMIC DNA]</scope>
</reference>
<dbReference type="EMBL" id="KI397513">
    <property type="protein sequence ID" value="ERM94158.1"/>
    <property type="molecule type" value="Genomic_DNA"/>
</dbReference>
<organism evidence="1 2">
    <name type="scientific">Amborella trichopoda</name>
    <dbReference type="NCBI Taxonomy" id="13333"/>
    <lineage>
        <taxon>Eukaryota</taxon>
        <taxon>Viridiplantae</taxon>
        <taxon>Streptophyta</taxon>
        <taxon>Embryophyta</taxon>
        <taxon>Tracheophyta</taxon>
        <taxon>Spermatophyta</taxon>
        <taxon>Magnoliopsida</taxon>
        <taxon>Amborellales</taxon>
        <taxon>Amborellaceae</taxon>
        <taxon>Amborella</taxon>
    </lineage>
</organism>
<sequence length="139" mass="15547">MERYGIVIISPSISSPSSSDLDTESTLSFFEERSTSLGALMGVSVAPVRREREKRKQRSCWWCCIGDEEEQKVVASSSCYTLGHLLEAERRQGFLVPPANGGENLLFEDGRVLPPRHHLPPPSVTRLPVCFNGICRRRS</sequence>
<evidence type="ECO:0000313" key="1">
    <source>
        <dbReference type="EMBL" id="ERM94158.1"/>
    </source>
</evidence>
<protein>
    <submittedName>
        <fullName evidence="1">Uncharacterized protein</fullName>
    </submittedName>
</protein>
<evidence type="ECO:0000313" key="2">
    <source>
        <dbReference type="Proteomes" id="UP000017836"/>
    </source>
</evidence>
<name>W1NFE1_AMBTC</name>
<dbReference type="PANTHER" id="PTHR33544">
    <property type="entry name" value="DUF4005 DOMAIN-CONTAINING PROTEIN-RELATED"/>
    <property type="match status" value="1"/>
</dbReference>
<proteinExistence type="predicted"/>